<comment type="caution">
    <text evidence="7">The sequence shown here is derived from an EMBL/GenBank/DDBJ whole genome shotgun (WGS) entry which is preliminary data.</text>
</comment>
<keyword evidence="4" id="KW-0539">Nucleus</keyword>
<dbReference type="PANTHER" id="PTHR46910:SF3">
    <property type="entry name" value="HALOTOLERANCE PROTEIN 9-RELATED"/>
    <property type="match status" value="1"/>
</dbReference>
<dbReference type="GO" id="GO:0008270">
    <property type="term" value="F:zinc ion binding"/>
    <property type="evidence" value="ECO:0007669"/>
    <property type="project" value="InterPro"/>
</dbReference>
<dbReference type="SUPFAM" id="SSF57701">
    <property type="entry name" value="Zn2/Cys6 DNA-binding domain"/>
    <property type="match status" value="1"/>
</dbReference>
<dbReference type="RefSeq" id="XP_046119629.1">
    <property type="nucleotide sequence ID" value="XM_046260648.1"/>
</dbReference>
<dbReference type="InterPro" id="IPR001138">
    <property type="entry name" value="Zn2Cys6_DnaBD"/>
</dbReference>
<dbReference type="EMBL" id="MU251250">
    <property type="protein sequence ID" value="KAG9255705.1"/>
    <property type="molecule type" value="Genomic_DNA"/>
</dbReference>
<dbReference type="Pfam" id="PF00172">
    <property type="entry name" value="Zn_clus"/>
    <property type="match status" value="1"/>
</dbReference>
<dbReference type="GO" id="GO:0005634">
    <property type="term" value="C:nucleus"/>
    <property type="evidence" value="ECO:0007669"/>
    <property type="project" value="UniProtKB-SubCell"/>
</dbReference>
<feature type="compositionally biased region" description="Polar residues" evidence="5">
    <location>
        <begin position="40"/>
        <end position="55"/>
    </location>
</feature>
<evidence type="ECO:0000259" key="6">
    <source>
        <dbReference type="PROSITE" id="PS50048"/>
    </source>
</evidence>
<dbReference type="Gene3D" id="4.10.240.10">
    <property type="entry name" value="Zn(2)-C6 fungal-type DNA-binding domain"/>
    <property type="match status" value="1"/>
</dbReference>
<feature type="region of interest" description="Disordered" evidence="5">
    <location>
        <begin position="269"/>
        <end position="366"/>
    </location>
</feature>
<evidence type="ECO:0000256" key="4">
    <source>
        <dbReference type="ARBA" id="ARBA00023242"/>
    </source>
</evidence>
<accession>A0A9P8CR11</accession>
<feature type="region of interest" description="Disordered" evidence="5">
    <location>
        <begin position="1"/>
        <end position="61"/>
    </location>
</feature>
<protein>
    <recommendedName>
        <fullName evidence="6">Zn(2)-C6 fungal-type domain-containing protein</fullName>
    </recommendedName>
</protein>
<dbReference type="GO" id="GO:0003677">
    <property type="term" value="F:DNA binding"/>
    <property type="evidence" value="ECO:0007669"/>
    <property type="project" value="UniProtKB-KW"/>
</dbReference>
<dbReference type="InterPro" id="IPR050987">
    <property type="entry name" value="AtrR-like"/>
</dbReference>
<feature type="compositionally biased region" description="Polar residues" evidence="5">
    <location>
        <begin position="289"/>
        <end position="301"/>
    </location>
</feature>
<keyword evidence="3" id="KW-0238">DNA-binding</keyword>
<evidence type="ECO:0000256" key="2">
    <source>
        <dbReference type="ARBA" id="ARBA00022723"/>
    </source>
</evidence>
<gene>
    <name evidence="7" type="ORF">F5Z01DRAFT_554023</name>
</gene>
<name>A0A9P8CR11_9HYPO</name>
<dbReference type="PANTHER" id="PTHR46910">
    <property type="entry name" value="TRANSCRIPTION FACTOR PDR1"/>
    <property type="match status" value="1"/>
</dbReference>
<comment type="subcellular location">
    <subcellularLocation>
        <location evidence="1">Nucleus</location>
    </subcellularLocation>
</comment>
<evidence type="ECO:0000313" key="8">
    <source>
        <dbReference type="Proteomes" id="UP000887229"/>
    </source>
</evidence>
<feature type="domain" description="Zn(2)-C6 fungal-type" evidence="6">
    <location>
        <begin position="65"/>
        <end position="99"/>
    </location>
</feature>
<evidence type="ECO:0000256" key="5">
    <source>
        <dbReference type="SAM" id="MobiDB-lite"/>
    </source>
</evidence>
<dbReference type="InterPro" id="IPR036864">
    <property type="entry name" value="Zn2-C6_fun-type_DNA-bd_sf"/>
</dbReference>
<dbReference type="Proteomes" id="UP000887229">
    <property type="component" value="Unassembled WGS sequence"/>
</dbReference>
<dbReference type="GO" id="GO:0000981">
    <property type="term" value="F:DNA-binding transcription factor activity, RNA polymerase II-specific"/>
    <property type="evidence" value="ECO:0007669"/>
    <property type="project" value="InterPro"/>
</dbReference>
<evidence type="ECO:0000256" key="1">
    <source>
        <dbReference type="ARBA" id="ARBA00004123"/>
    </source>
</evidence>
<evidence type="ECO:0000313" key="7">
    <source>
        <dbReference type="EMBL" id="KAG9255705.1"/>
    </source>
</evidence>
<dbReference type="PROSITE" id="PS00463">
    <property type="entry name" value="ZN2_CY6_FUNGAL_1"/>
    <property type="match status" value="1"/>
</dbReference>
<reference evidence="7" key="1">
    <citation type="journal article" date="2021" name="IMA Fungus">
        <title>Genomic characterization of three marine fungi, including Emericellopsis atlantica sp. nov. with signatures of a generalist lifestyle and marine biomass degradation.</title>
        <authorList>
            <person name="Hagestad O.C."/>
            <person name="Hou L."/>
            <person name="Andersen J.H."/>
            <person name="Hansen E.H."/>
            <person name="Altermark B."/>
            <person name="Li C."/>
            <person name="Kuhnert E."/>
            <person name="Cox R.J."/>
            <person name="Crous P.W."/>
            <person name="Spatafora J.W."/>
            <person name="Lail K."/>
            <person name="Amirebrahimi M."/>
            <person name="Lipzen A."/>
            <person name="Pangilinan J."/>
            <person name="Andreopoulos W."/>
            <person name="Hayes R.D."/>
            <person name="Ng V."/>
            <person name="Grigoriev I.V."/>
            <person name="Jackson S.A."/>
            <person name="Sutton T.D.S."/>
            <person name="Dobson A.D.W."/>
            <person name="Rama T."/>
        </authorList>
    </citation>
    <scope>NUCLEOTIDE SEQUENCE</scope>
    <source>
        <strain evidence="7">TS7</strain>
    </source>
</reference>
<dbReference type="SMART" id="SM00066">
    <property type="entry name" value="GAL4"/>
    <property type="match status" value="1"/>
</dbReference>
<dbReference type="PROSITE" id="PS50048">
    <property type="entry name" value="ZN2_CY6_FUNGAL_2"/>
    <property type="match status" value="1"/>
</dbReference>
<feature type="compositionally biased region" description="Polar residues" evidence="5">
    <location>
        <begin position="355"/>
        <end position="366"/>
    </location>
</feature>
<dbReference type="CDD" id="cd00067">
    <property type="entry name" value="GAL4"/>
    <property type="match status" value="1"/>
</dbReference>
<sequence length="384" mass="41251">MVVHAYHPFPDSRRFDPLRSTLPSTYADHRRSGGSGRSSPYPTSRNGSMSTGSEDNGSRKRIPVACGRCRKRKIRCSGDNGQGEACVNCRNAGVTVCQFLRPHALETLMKDNDPVFGYSQHRSRAQSSGNFPSLPSTQPHLLSATAYHDGAASWGSGQVDAMQYRGSGAQAYGPRGYLNWGPQYFEPVPEQQPHSYPAQSLYSTAACCQAPPEPRYLAVYEQAPLPNMKAMSSLNQGGFGYHVPGSAMTVTEPPAQHAAVSESPWFHSVAQGLPDGARGDRSPPDVSPPNYSSHDNGTAYSKPSPPGIPGMGSTSGYGSAGFDSSSPSSCSTPEQTCATDMNGIDPYAWHKRSTTPENSNNAESYSTYDAIRGLHEMSKATQRV</sequence>
<proteinExistence type="predicted"/>
<organism evidence="7 8">
    <name type="scientific">Emericellopsis atlantica</name>
    <dbReference type="NCBI Taxonomy" id="2614577"/>
    <lineage>
        <taxon>Eukaryota</taxon>
        <taxon>Fungi</taxon>
        <taxon>Dikarya</taxon>
        <taxon>Ascomycota</taxon>
        <taxon>Pezizomycotina</taxon>
        <taxon>Sordariomycetes</taxon>
        <taxon>Hypocreomycetidae</taxon>
        <taxon>Hypocreales</taxon>
        <taxon>Bionectriaceae</taxon>
        <taxon>Emericellopsis</taxon>
    </lineage>
</organism>
<dbReference type="GeneID" id="70291551"/>
<keyword evidence="8" id="KW-1185">Reference proteome</keyword>
<dbReference type="AlphaFoldDB" id="A0A9P8CR11"/>
<feature type="compositionally biased region" description="Gly residues" evidence="5">
    <location>
        <begin position="309"/>
        <end position="319"/>
    </location>
</feature>
<keyword evidence="2" id="KW-0479">Metal-binding</keyword>
<evidence type="ECO:0000256" key="3">
    <source>
        <dbReference type="ARBA" id="ARBA00023125"/>
    </source>
</evidence>
<dbReference type="OrthoDB" id="5394557at2759"/>